<proteinExistence type="predicted"/>
<gene>
    <name evidence="1" type="ORF">CDAR_527391</name>
</gene>
<keyword evidence="2" id="KW-1185">Reference proteome</keyword>
<name>A0AAV4WJ96_9ARAC</name>
<reference evidence="1 2" key="1">
    <citation type="submission" date="2021-06" db="EMBL/GenBank/DDBJ databases">
        <title>Caerostris darwini draft genome.</title>
        <authorList>
            <person name="Kono N."/>
            <person name="Arakawa K."/>
        </authorList>
    </citation>
    <scope>NUCLEOTIDE SEQUENCE [LARGE SCALE GENOMIC DNA]</scope>
</reference>
<comment type="caution">
    <text evidence="1">The sequence shown here is derived from an EMBL/GenBank/DDBJ whole genome shotgun (WGS) entry which is preliminary data.</text>
</comment>
<dbReference type="Proteomes" id="UP001054837">
    <property type="component" value="Unassembled WGS sequence"/>
</dbReference>
<evidence type="ECO:0000313" key="1">
    <source>
        <dbReference type="EMBL" id="GIY82941.1"/>
    </source>
</evidence>
<evidence type="ECO:0000313" key="2">
    <source>
        <dbReference type="Proteomes" id="UP001054837"/>
    </source>
</evidence>
<organism evidence="1 2">
    <name type="scientific">Caerostris darwini</name>
    <dbReference type="NCBI Taxonomy" id="1538125"/>
    <lineage>
        <taxon>Eukaryota</taxon>
        <taxon>Metazoa</taxon>
        <taxon>Ecdysozoa</taxon>
        <taxon>Arthropoda</taxon>
        <taxon>Chelicerata</taxon>
        <taxon>Arachnida</taxon>
        <taxon>Araneae</taxon>
        <taxon>Araneomorphae</taxon>
        <taxon>Entelegynae</taxon>
        <taxon>Araneoidea</taxon>
        <taxon>Araneidae</taxon>
        <taxon>Caerostris</taxon>
    </lineage>
</organism>
<sequence>MSLASEHLTFSSTVSGRKLTPALKALLAATPVGQTPYFGDAHTNVILQSVNDPQEGKLPWTTGNHYGRRSTAGWVLR</sequence>
<accession>A0AAV4WJ96</accession>
<dbReference type="EMBL" id="BPLQ01014754">
    <property type="protein sequence ID" value="GIY82941.1"/>
    <property type="molecule type" value="Genomic_DNA"/>
</dbReference>
<dbReference type="AlphaFoldDB" id="A0AAV4WJ96"/>
<protein>
    <submittedName>
        <fullName evidence="1">Uncharacterized protein</fullName>
    </submittedName>
</protein>